<evidence type="ECO:0000256" key="1">
    <source>
        <dbReference type="SAM" id="SignalP"/>
    </source>
</evidence>
<accession>A0ABS9RHA8</accession>
<organism evidence="2 3">
    <name type="scientific">Aestuariibaculum lutulentum</name>
    <dbReference type="NCBI Taxonomy" id="2920935"/>
    <lineage>
        <taxon>Bacteria</taxon>
        <taxon>Pseudomonadati</taxon>
        <taxon>Bacteroidota</taxon>
        <taxon>Flavobacteriia</taxon>
        <taxon>Flavobacteriales</taxon>
        <taxon>Flavobacteriaceae</taxon>
    </lineage>
</organism>
<gene>
    <name evidence="2" type="ORF">MKW35_06825</name>
</gene>
<evidence type="ECO:0000313" key="3">
    <source>
        <dbReference type="Proteomes" id="UP001156141"/>
    </source>
</evidence>
<reference evidence="2" key="1">
    <citation type="submission" date="2022-02" db="EMBL/GenBank/DDBJ databases">
        <title>Aestuariibaculum sp., a marine bacterium isolated from sediment in Guangxi.</title>
        <authorList>
            <person name="Ying J."/>
        </authorList>
    </citation>
    <scope>NUCLEOTIDE SEQUENCE</scope>
    <source>
        <strain evidence="2">L182</strain>
    </source>
</reference>
<dbReference type="Proteomes" id="UP001156141">
    <property type="component" value="Unassembled WGS sequence"/>
</dbReference>
<evidence type="ECO:0008006" key="4">
    <source>
        <dbReference type="Google" id="ProtNLM"/>
    </source>
</evidence>
<evidence type="ECO:0000313" key="2">
    <source>
        <dbReference type="EMBL" id="MCH4552328.1"/>
    </source>
</evidence>
<feature type="chain" id="PRO_5046938990" description="Lipocalin-like domain-containing protein" evidence="1">
    <location>
        <begin position="23"/>
        <end position="143"/>
    </location>
</feature>
<keyword evidence="3" id="KW-1185">Reference proteome</keyword>
<keyword evidence="1" id="KW-0732">Signal</keyword>
<protein>
    <recommendedName>
        <fullName evidence="4">Lipocalin-like domain-containing protein</fullName>
    </recommendedName>
</protein>
<sequence>MKTKSAIITLIFSLGFLTFTFAQPSLEGTWKSVKQLYILPDTTYTATGDDMINMVKIINKTHFATIVQADSIQNSMFNGGEYTFRGNIYTEHLKYFSDPSLIGKSFSFKSTIKGDIWTIEGPIENEGEEKPVWKIYEEYIRIK</sequence>
<comment type="caution">
    <text evidence="2">The sequence shown here is derived from an EMBL/GenBank/DDBJ whole genome shotgun (WGS) entry which is preliminary data.</text>
</comment>
<feature type="signal peptide" evidence="1">
    <location>
        <begin position="1"/>
        <end position="22"/>
    </location>
</feature>
<name>A0ABS9RHA8_9FLAO</name>
<dbReference type="EMBL" id="JAKVQD010000001">
    <property type="protein sequence ID" value="MCH4552328.1"/>
    <property type="molecule type" value="Genomic_DNA"/>
</dbReference>
<proteinExistence type="predicted"/>
<dbReference type="RefSeq" id="WP_240572634.1">
    <property type="nucleotide sequence ID" value="NZ_CP136709.1"/>
</dbReference>